<dbReference type="Proteomes" id="UP000324897">
    <property type="component" value="Chromosome 2"/>
</dbReference>
<accession>A0A5J9UVW8</accession>
<reference evidence="1 2" key="1">
    <citation type="journal article" date="2019" name="Sci. Rep.">
        <title>A high-quality genome of Eragrostis curvula grass provides insights into Poaceae evolution and supports new strategies to enhance forage quality.</title>
        <authorList>
            <person name="Carballo J."/>
            <person name="Santos B.A.C.M."/>
            <person name="Zappacosta D."/>
            <person name="Garbus I."/>
            <person name="Selva J.P."/>
            <person name="Gallo C.A."/>
            <person name="Diaz A."/>
            <person name="Albertini E."/>
            <person name="Caccamo M."/>
            <person name="Echenique V."/>
        </authorList>
    </citation>
    <scope>NUCLEOTIDE SEQUENCE [LARGE SCALE GENOMIC DNA]</scope>
    <source>
        <strain evidence="2">cv. Victoria</strain>
        <tissue evidence="1">Leaf</tissue>
    </source>
</reference>
<protein>
    <submittedName>
        <fullName evidence="1">Uncharacterized protein</fullName>
    </submittedName>
</protein>
<dbReference type="OrthoDB" id="592181at2759"/>
<dbReference type="AlphaFoldDB" id="A0A5J9UVW8"/>
<gene>
    <name evidence="1" type="ORF">EJB05_30017</name>
</gene>
<proteinExistence type="predicted"/>
<feature type="non-terminal residue" evidence="1">
    <location>
        <position position="1"/>
    </location>
</feature>
<name>A0A5J9UVW8_9POAL</name>
<keyword evidence="2" id="KW-1185">Reference proteome</keyword>
<sequence length="163" mass="18549">MVQSRRTHQKTRRTQLDQLRLSRNVRSHLHQYNADKIEEIMYCEWPELLMDMVKMLHMEVIEGKRVASFVGQGYAWFSASSSHATATTVAPKNTATAATLYHNKATSFIAHETVVAAKVLLQPSTGRRRQTLHVAKSVICDNEMSTMTFRILKSADSISCWHS</sequence>
<evidence type="ECO:0000313" key="1">
    <source>
        <dbReference type="EMBL" id="TVU27408.1"/>
    </source>
</evidence>
<dbReference type="Gramene" id="TVU27408">
    <property type="protein sequence ID" value="TVU27408"/>
    <property type="gene ID" value="EJB05_30017"/>
</dbReference>
<dbReference type="PANTHER" id="PTHR35161">
    <property type="entry name" value="OS02G0303100 PROTEIN"/>
    <property type="match status" value="1"/>
</dbReference>
<organism evidence="1 2">
    <name type="scientific">Eragrostis curvula</name>
    <name type="common">weeping love grass</name>
    <dbReference type="NCBI Taxonomy" id="38414"/>
    <lineage>
        <taxon>Eukaryota</taxon>
        <taxon>Viridiplantae</taxon>
        <taxon>Streptophyta</taxon>
        <taxon>Embryophyta</taxon>
        <taxon>Tracheophyta</taxon>
        <taxon>Spermatophyta</taxon>
        <taxon>Magnoliopsida</taxon>
        <taxon>Liliopsida</taxon>
        <taxon>Poales</taxon>
        <taxon>Poaceae</taxon>
        <taxon>PACMAD clade</taxon>
        <taxon>Chloridoideae</taxon>
        <taxon>Eragrostideae</taxon>
        <taxon>Eragrostidinae</taxon>
        <taxon>Eragrostis</taxon>
    </lineage>
</organism>
<evidence type="ECO:0000313" key="2">
    <source>
        <dbReference type="Proteomes" id="UP000324897"/>
    </source>
</evidence>
<dbReference type="EMBL" id="RWGY01000013">
    <property type="protein sequence ID" value="TVU27408.1"/>
    <property type="molecule type" value="Genomic_DNA"/>
</dbReference>
<dbReference type="PANTHER" id="PTHR35161:SF1">
    <property type="entry name" value="OS02G0138300 PROTEIN"/>
    <property type="match status" value="1"/>
</dbReference>
<comment type="caution">
    <text evidence="1">The sequence shown here is derived from an EMBL/GenBank/DDBJ whole genome shotgun (WGS) entry which is preliminary data.</text>
</comment>